<proteinExistence type="predicted"/>
<evidence type="ECO:0000256" key="1">
    <source>
        <dbReference type="SAM" id="MobiDB-lite"/>
    </source>
</evidence>
<organism evidence="3 4">
    <name type="scientific">Chlamydomonas eustigma</name>
    <dbReference type="NCBI Taxonomy" id="1157962"/>
    <lineage>
        <taxon>Eukaryota</taxon>
        <taxon>Viridiplantae</taxon>
        <taxon>Chlorophyta</taxon>
        <taxon>core chlorophytes</taxon>
        <taxon>Chlorophyceae</taxon>
        <taxon>CS clade</taxon>
        <taxon>Chlamydomonadales</taxon>
        <taxon>Chlamydomonadaceae</taxon>
        <taxon>Chlamydomonas</taxon>
    </lineage>
</organism>
<gene>
    <name evidence="3" type="ORF">CEUSTIGMA_g2029.t1</name>
</gene>
<feature type="transmembrane region" description="Helical" evidence="2">
    <location>
        <begin position="133"/>
        <end position="152"/>
    </location>
</feature>
<feature type="region of interest" description="Disordered" evidence="1">
    <location>
        <begin position="689"/>
        <end position="776"/>
    </location>
</feature>
<dbReference type="EMBL" id="BEGY01000008">
    <property type="protein sequence ID" value="GAX74580.1"/>
    <property type="molecule type" value="Genomic_DNA"/>
</dbReference>
<evidence type="ECO:0000313" key="4">
    <source>
        <dbReference type="Proteomes" id="UP000232323"/>
    </source>
</evidence>
<dbReference type="PANTHER" id="PTHR43081">
    <property type="entry name" value="ADENYLATE CYCLASE, TERMINAL-DIFFERENTIATION SPECIFIC-RELATED"/>
    <property type="match status" value="1"/>
</dbReference>
<evidence type="ECO:0000256" key="2">
    <source>
        <dbReference type="SAM" id="Phobius"/>
    </source>
</evidence>
<dbReference type="SUPFAM" id="SSF55073">
    <property type="entry name" value="Nucleotide cyclase"/>
    <property type="match status" value="2"/>
</dbReference>
<dbReference type="Gene3D" id="3.30.70.1230">
    <property type="entry name" value="Nucleotide cyclase"/>
    <property type="match status" value="2"/>
</dbReference>
<keyword evidence="2" id="KW-0472">Membrane</keyword>
<keyword evidence="2" id="KW-1133">Transmembrane helix</keyword>
<feature type="region of interest" description="Disordered" evidence="1">
    <location>
        <begin position="1251"/>
        <end position="1271"/>
    </location>
</feature>
<dbReference type="InterPro" id="IPR029787">
    <property type="entry name" value="Nucleotide_cyclase"/>
</dbReference>
<dbReference type="PANTHER" id="PTHR43081:SF1">
    <property type="entry name" value="ADENYLATE CYCLASE, TERMINAL-DIFFERENTIATION SPECIFIC"/>
    <property type="match status" value="1"/>
</dbReference>
<keyword evidence="2" id="KW-0812">Transmembrane</keyword>
<evidence type="ECO:0000313" key="3">
    <source>
        <dbReference type="EMBL" id="GAX74580.1"/>
    </source>
</evidence>
<dbReference type="Proteomes" id="UP000232323">
    <property type="component" value="Unassembled WGS sequence"/>
</dbReference>
<reference evidence="3 4" key="1">
    <citation type="submission" date="2017-08" db="EMBL/GenBank/DDBJ databases">
        <title>Acidophilic green algal genome provides insights into adaptation to an acidic environment.</title>
        <authorList>
            <person name="Hirooka S."/>
            <person name="Hirose Y."/>
            <person name="Kanesaki Y."/>
            <person name="Higuchi S."/>
            <person name="Fujiwara T."/>
            <person name="Onuma R."/>
            <person name="Era A."/>
            <person name="Ohbayashi R."/>
            <person name="Uzuka A."/>
            <person name="Nozaki H."/>
            <person name="Yoshikawa H."/>
            <person name="Miyagishima S.Y."/>
        </authorList>
    </citation>
    <scope>NUCLEOTIDE SEQUENCE [LARGE SCALE GENOMIC DNA]</scope>
    <source>
        <strain evidence="3 4">NIES-2499</strain>
    </source>
</reference>
<name>A0A250WVM2_9CHLO</name>
<sequence>MFKSLVSLLDLDLSNNSLTGMIPDTIGLPAFLRFSTVLEYQLQDLYAPPEWGAMRCPALQLSIRGNTITSNVGTYAGVVQQVALNLDPIYYMFEGCACEQGYNLQSVQGIQVGGPVPVFACIAIGHSWLSQNLWILAVIVGAGILMITWLAYVNMRKRIRTEPLEGILSVVNTDIEGYSDMMKESPELMNEALGIHNSLIRKAKWVNFGHTMEQEGDSFTVGFYEAADAVSFCLMAQQQLHNQAWPKGLIKEDHCGQIPRKRSSSSRSIFENAFCRIGLFPSSAASSISSTARGVVPPGALGDAELGSMDFEEDAQVSALSGLRVRMGVATGHVAKGGSSTDGCNSLMARAKVVADAGAGGQVLMDEATFLTVKERLAELGAVDENGLNLKKLHRIRPLCCWWSHARTDKDDTVLEAMVLHMGTYDKGPNDKKKEAHLELYQILPPKLKGRAKMFGSKLTLKDEWTCVDSPFFSAPGTLSAQFCGGGIARPSDGPPPMVTMVFTCVENGKILPRHVANIVNNLITHIVQKALTEVNGGYLCRIQGGDLKYMLAFSNPKAALIWCLTVQEAMLFVDWSPEVLKYEKFGVVRQQEDGSQPSRLLFRGPRLKMGVCEGRVESIFPDHMGRADYHGPSVNQAARFMDAGAHGGQVVCEETLALCVLQDLKRPSSLYNVLGSTLEGAMQTSVSGSAISKSSQHGAMKATLSPDNGHSGRKKLPGPIIVPPTAPLANTVHSPQLLVDGKSSPSLSKAHGSSRMHGGRPSPSASQSPGGRHCVRDLSYNLPAVQEGREDIDISGGGAAFPSLQVPIIHLEQMGVVTMSPSDKNQCLSATYHPSEESRLAVKTMLEVQGSTIQDFVINQTVSEDQGNLRHHDMGSAEQLLAAGSATAFQEPPIAITSLDRAPQQLSPGVVFDLHDVSSTALSGSSQRVTDEMIKSSNTEKKTDLMHSVVSSGTSEVSSASQLVSSLQHSELPSGLGQLTKQKLTTGCDLSASDPSFLQGILSNSYSIQHGCVHVDVNMDLQQPINHTALITNSAEIRAQNYSTFLVEPQETEVLSRSDLTTLKAFRIGTFRFKGSNDGLKMAYLTTEQLEGRQFPSDPPKGKGNRISTSSGLLCSVGCVQMPGIVLKLKQQHESSEASVDDNRPVTKHTRTVLKMMGSTKSSPNLHPCSNKKESWQTLSPAPWQVGGLNHATTSKGQLKVCATAGGEDALGGGHIRASLRSESFLRGAAFALVTRVRSSSSMMVSASKFNQSSDHSDEGMQIRNSRSTGGGLTLHDVQEVCDEM</sequence>
<feature type="compositionally biased region" description="Polar residues" evidence="1">
    <location>
        <begin position="689"/>
        <end position="698"/>
    </location>
</feature>
<evidence type="ECO:0008006" key="5">
    <source>
        <dbReference type="Google" id="ProtNLM"/>
    </source>
</evidence>
<accession>A0A250WVM2</accession>
<dbReference type="OrthoDB" id="551471at2759"/>
<comment type="caution">
    <text evidence="3">The sequence shown here is derived from an EMBL/GenBank/DDBJ whole genome shotgun (WGS) entry which is preliminary data.</text>
</comment>
<protein>
    <recommendedName>
        <fullName evidence="5">Guanylate cyclase domain-containing protein</fullName>
    </recommendedName>
</protein>
<keyword evidence="4" id="KW-1185">Reference proteome</keyword>
<dbReference type="InterPro" id="IPR050697">
    <property type="entry name" value="Adenylyl/Guanylyl_Cyclase_3/4"/>
</dbReference>